<evidence type="ECO:0000313" key="2">
    <source>
        <dbReference type="EMBL" id="PZW32870.1"/>
    </source>
</evidence>
<protein>
    <submittedName>
        <fullName evidence="2">Putative zincin peptidase</fullName>
    </submittedName>
</protein>
<dbReference type="Pfam" id="PF11667">
    <property type="entry name" value="DUF3267"/>
    <property type="match status" value="1"/>
</dbReference>
<feature type="transmembrane region" description="Helical" evidence="1">
    <location>
        <begin position="165"/>
        <end position="184"/>
    </location>
</feature>
<dbReference type="InterPro" id="IPR021683">
    <property type="entry name" value="DUF3267"/>
</dbReference>
<evidence type="ECO:0000256" key="1">
    <source>
        <dbReference type="SAM" id="Phobius"/>
    </source>
</evidence>
<keyword evidence="1" id="KW-1133">Transmembrane helix</keyword>
<reference evidence="2 3" key="1">
    <citation type="submission" date="2018-06" db="EMBL/GenBank/DDBJ databases">
        <title>Genomic Encyclopedia of Archaeal and Bacterial Type Strains, Phase II (KMG-II): from individual species to whole genera.</title>
        <authorList>
            <person name="Goeker M."/>
        </authorList>
    </citation>
    <scope>NUCLEOTIDE SEQUENCE [LARGE SCALE GENOMIC DNA]</scope>
    <source>
        <strain evidence="2 3">ATCC BAA-1881</strain>
    </source>
</reference>
<feature type="transmembrane region" description="Helical" evidence="1">
    <location>
        <begin position="138"/>
        <end position="159"/>
    </location>
</feature>
<accession>A0A326UA00</accession>
<feature type="transmembrane region" description="Helical" evidence="1">
    <location>
        <begin position="47"/>
        <end position="69"/>
    </location>
</feature>
<sequence length="214" mass="24173">MLQVIDRYHPQRRRQLQEAVDAGRFETCDELELLGEEQLLPLARQSLFLLIAGGVALAVLNMLTYFWHYGQWFPSLSWGSVFLWVVVSISSYIIILPVHEAIHALAILFWGGRPHFGLKLPLALFCGARAQLFRRDQYRMIALAPLVVLTVAGLLVLFWQPGLAGYLWFALAGNISGAAGDILVAQRVRRFPAETLFEDTETGYRALRVHPETI</sequence>
<dbReference type="EMBL" id="QKUF01000003">
    <property type="protein sequence ID" value="PZW32870.1"/>
    <property type="molecule type" value="Genomic_DNA"/>
</dbReference>
<organism evidence="2 3">
    <name type="scientific">Thermosporothrix hazakensis</name>
    <dbReference type="NCBI Taxonomy" id="644383"/>
    <lineage>
        <taxon>Bacteria</taxon>
        <taxon>Bacillati</taxon>
        <taxon>Chloroflexota</taxon>
        <taxon>Ktedonobacteria</taxon>
        <taxon>Ktedonobacterales</taxon>
        <taxon>Thermosporotrichaceae</taxon>
        <taxon>Thermosporothrix</taxon>
    </lineage>
</organism>
<evidence type="ECO:0000313" key="3">
    <source>
        <dbReference type="Proteomes" id="UP000248806"/>
    </source>
</evidence>
<proteinExistence type="predicted"/>
<keyword evidence="3" id="KW-1185">Reference proteome</keyword>
<feature type="transmembrane region" description="Helical" evidence="1">
    <location>
        <begin position="81"/>
        <end position="110"/>
    </location>
</feature>
<comment type="caution">
    <text evidence="2">The sequence shown here is derived from an EMBL/GenBank/DDBJ whole genome shotgun (WGS) entry which is preliminary data.</text>
</comment>
<dbReference type="RefSeq" id="WP_170142421.1">
    <property type="nucleotide sequence ID" value="NZ_BIFX01000001.1"/>
</dbReference>
<keyword evidence="1" id="KW-0812">Transmembrane</keyword>
<name>A0A326UA00_THEHA</name>
<keyword evidence="1" id="KW-0472">Membrane</keyword>
<gene>
    <name evidence="2" type="ORF">EI42_01413</name>
</gene>
<dbReference type="Proteomes" id="UP000248806">
    <property type="component" value="Unassembled WGS sequence"/>
</dbReference>
<dbReference type="AlphaFoldDB" id="A0A326UA00"/>